<keyword evidence="9" id="KW-0472">Membrane</keyword>
<dbReference type="PANTHER" id="PTHR22683:SF41">
    <property type="entry name" value="DNA TRANSLOCASE FTSK"/>
    <property type="match status" value="1"/>
</dbReference>
<organism evidence="11 12">
    <name type="scientific">Paenibacillus roseus</name>
    <dbReference type="NCBI Taxonomy" id="2798579"/>
    <lineage>
        <taxon>Bacteria</taxon>
        <taxon>Bacillati</taxon>
        <taxon>Bacillota</taxon>
        <taxon>Bacilli</taxon>
        <taxon>Bacillales</taxon>
        <taxon>Paenibacillaceae</taxon>
        <taxon>Paenibacillus</taxon>
    </lineage>
</organism>
<dbReference type="GO" id="GO:0005524">
    <property type="term" value="F:ATP binding"/>
    <property type="evidence" value="ECO:0007669"/>
    <property type="project" value="UniProtKB-UniRule"/>
</dbReference>
<dbReference type="SUPFAM" id="SSF46785">
    <property type="entry name" value="Winged helix' DNA-binding domain"/>
    <property type="match status" value="1"/>
</dbReference>
<dbReference type="Gene3D" id="3.30.980.40">
    <property type="match status" value="1"/>
</dbReference>
<dbReference type="RefSeq" id="WP_199021330.1">
    <property type="nucleotide sequence ID" value="NZ_JAELUP010000103.1"/>
</dbReference>
<keyword evidence="9" id="KW-0812">Transmembrane</keyword>
<evidence type="ECO:0000256" key="9">
    <source>
        <dbReference type="SAM" id="Phobius"/>
    </source>
</evidence>
<feature type="transmembrane region" description="Helical" evidence="9">
    <location>
        <begin position="163"/>
        <end position="188"/>
    </location>
</feature>
<evidence type="ECO:0000256" key="6">
    <source>
        <dbReference type="ARBA" id="ARBA00023125"/>
    </source>
</evidence>
<evidence type="ECO:0000256" key="4">
    <source>
        <dbReference type="ARBA" id="ARBA00022829"/>
    </source>
</evidence>
<proteinExistence type="inferred from homology"/>
<dbReference type="InterPro" id="IPR036390">
    <property type="entry name" value="WH_DNA-bd_sf"/>
</dbReference>
<dbReference type="PANTHER" id="PTHR22683">
    <property type="entry name" value="SPORULATION PROTEIN RELATED"/>
    <property type="match status" value="1"/>
</dbReference>
<dbReference type="Pfam" id="PF09397">
    <property type="entry name" value="FtsK_gamma"/>
    <property type="match status" value="1"/>
</dbReference>
<evidence type="ECO:0000313" key="12">
    <source>
        <dbReference type="Proteomes" id="UP000640274"/>
    </source>
</evidence>
<comment type="caution">
    <text evidence="11">The sequence shown here is derived from an EMBL/GenBank/DDBJ whole genome shotgun (WGS) entry which is preliminary data.</text>
</comment>
<dbReference type="InterPro" id="IPR050206">
    <property type="entry name" value="FtsK/SpoIIIE/SftA"/>
</dbReference>
<keyword evidence="9" id="KW-1133">Transmembrane helix</keyword>
<gene>
    <name evidence="11" type="ORF">JFN88_19720</name>
</gene>
<comment type="subcellular location">
    <subcellularLocation>
        <location evidence="1">Membrane</location>
        <topology evidence="1">Multi-pass membrane protein</topology>
    </subcellularLocation>
</comment>
<name>A0A934J8A3_9BACL</name>
<evidence type="ECO:0000256" key="1">
    <source>
        <dbReference type="ARBA" id="ARBA00004141"/>
    </source>
</evidence>
<dbReference type="InterPro" id="IPR018541">
    <property type="entry name" value="Ftsk_gamma"/>
</dbReference>
<evidence type="ECO:0000256" key="7">
    <source>
        <dbReference type="PROSITE-ProRule" id="PRU00289"/>
    </source>
</evidence>
<dbReference type="CDD" id="cd01127">
    <property type="entry name" value="TrwB_TraG_TraD_VirD4"/>
    <property type="match status" value="1"/>
</dbReference>
<keyword evidence="3 7" id="KW-0547">Nucleotide-binding</keyword>
<feature type="transmembrane region" description="Helical" evidence="9">
    <location>
        <begin position="90"/>
        <end position="107"/>
    </location>
</feature>
<comment type="similarity">
    <text evidence="2">Belongs to the FtsK/SpoIIIE/SftA family.</text>
</comment>
<feature type="binding site" evidence="7">
    <location>
        <begin position="574"/>
        <end position="581"/>
    </location>
    <ligand>
        <name>ATP</name>
        <dbReference type="ChEBI" id="CHEBI:30616"/>
    </ligand>
</feature>
<dbReference type="InterPro" id="IPR002543">
    <property type="entry name" value="FtsK_dom"/>
</dbReference>
<dbReference type="SUPFAM" id="SSF52540">
    <property type="entry name" value="P-loop containing nucleoside triphosphate hydrolases"/>
    <property type="match status" value="1"/>
</dbReference>
<keyword evidence="5 7" id="KW-0067">ATP-binding</keyword>
<protein>
    <submittedName>
        <fullName evidence="11">DNA translocase FtsK</fullName>
    </submittedName>
</protein>
<dbReference type="Gene3D" id="1.10.10.10">
    <property type="entry name" value="Winged helix-like DNA-binding domain superfamily/Winged helix DNA-binding domain"/>
    <property type="match status" value="1"/>
</dbReference>
<dbReference type="InterPro" id="IPR027417">
    <property type="entry name" value="P-loop_NTPase"/>
</dbReference>
<feature type="region of interest" description="Disordered" evidence="8">
    <location>
        <begin position="287"/>
        <end position="307"/>
    </location>
</feature>
<dbReference type="Pfam" id="PF01580">
    <property type="entry name" value="FtsK_SpoIIIE"/>
    <property type="match status" value="1"/>
</dbReference>
<feature type="transmembrane region" description="Helical" evidence="9">
    <location>
        <begin position="21"/>
        <end position="41"/>
    </location>
</feature>
<feature type="region of interest" description="Disordered" evidence="8">
    <location>
        <begin position="230"/>
        <end position="250"/>
    </location>
</feature>
<feature type="region of interest" description="Disordered" evidence="8">
    <location>
        <begin position="380"/>
        <end position="418"/>
    </location>
</feature>
<evidence type="ECO:0000256" key="8">
    <source>
        <dbReference type="SAM" id="MobiDB-lite"/>
    </source>
</evidence>
<feature type="domain" description="FtsK" evidence="10">
    <location>
        <begin position="557"/>
        <end position="747"/>
    </location>
</feature>
<dbReference type="PROSITE" id="PS50901">
    <property type="entry name" value="FTSK"/>
    <property type="match status" value="1"/>
</dbReference>
<dbReference type="InterPro" id="IPR003593">
    <property type="entry name" value="AAA+_ATPase"/>
</dbReference>
<dbReference type="EMBL" id="JAELUP010000103">
    <property type="protein sequence ID" value="MBJ6363438.1"/>
    <property type="molecule type" value="Genomic_DNA"/>
</dbReference>
<evidence type="ECO:0000256" key="2">
    <source>
        <dbReference type="ARBA" id="ARBA00006474"/>
    </source>
</evidence>
<dbReference type="SMART" id="SM00843">
    <property type="entry name" value="Ftsk_gamma"/>
    <property type="match status" value="1"/>
</dbReference>
<dbReference type="SMART" id="SM00382">
    <property type="entry name" value="AAA"/>
    <property type="match status" value="1"/>
</dbReference>
<dbReference type="GO" id="GO:0003677">
    <property type="term" value="F:DNA binding"/>
    <property type="evidence" value="ECO:0007669"/>
    <property type="project" value="UniProtKB-KW"/>
</dbReference>
<dbReference type="InterPro" id="IPR036388">
    <property type="entry name" value="WH-like_DNA-bd_sf"/>
</dbReference>
<dbReference type="Pfam" id="PF17854">
    <property type="entry name" value="FtsK_alpha"/>
    <property type="match status" value="1"/>
</dbReference>
<evidence type="ECO:0000256" key="5">
    <source>
        <dbReference type="ARBA" id="ARBA00022840"/>
    </source>
</evidence>
<keyword evidence="6" id="KW-0238">DNA-binding</keyword>
<feature type="transmembrane region" description="Helical" evidence="9">
    <location>
        <begin position="53"/>
        <end position="78"/>
    </location>
</feature>
<sequence length="892" mass="97299">MFYQEVTDVAKRKRKKKSVGTSLKYEVYGILIITISVIALSGEATVGRALSKLFALILGKFYFVLPLIFICVGLAVMVKREWPSGWSRRKSGILLLIMALTLLSAINEIKLKLAGMPSADSASILSVLGSNIRSELDVMGTQDTPMFSKAISGGYLGAIQLSLLHMLFGLTVSQFILIVMFAISIMLITGKSYVEFIRIIVKRGRRLYVLLKQKWKAAMQARAKMLAQKVKQQKPKPAKAAPAPVIEGDDDEDYFEDGEPDYIEDLPSASADKREKKLLNLFSWGRNKGEGPPVNHEPNLPNQEIEQPLSPLEPVKGWSVSQAPYEVSDAAAAVDAWPPESGLSTDGEPHKVDSWPESLAEPAFDEELPNVLDSLADQHDMGVDSGVQDGLEEGTEETGRAAEAANQDGHTAATPPTEVIKPYVLPSLALLSKPKNRGPEGLSDANLRNVLTETLKSFNVEAKVLDVVRGPAVTRYEVQPGVGVKVSRIVALTDDIALALAAKDIRMEAPIPGKSAIGIEVPNMEVSVVTMREVMETTAFQHAPSKLSIAFGRDISGQPIVGNLAKMPHLLVAGATGSGKSVCINGIITSILYKAKPDEVRFLMIDPKMVELNVYNGIPHLLAPVVTDPRRASLALKKIVVEMEKRYELFSKSGTRNIEGYNTLMKDNPAAILPYIVVIVDELADLMMVAAGDVEDAITRLAQMARAAGIHLIIATQRPSVDVITGVIKANIPSRIAFGVSSQVDSRTILDMVGAEKLLGRGDMLFLPVGMSKPIRVQGAFLSDQEVEFIVNHVRGQAEAEYKEDLVPEIEETAEADNHDLDELFEQAVQIVLESKQASVSLLQRRMRVGYTRAARLVDQMEARNIVGPYEGSKPREVLTTLEQYQASKITS</sequence>
<evidence type="ECO:0000313" key="11">
    <source>
        <dbReference type="EMBL" id="MBJ6363438.1"/>
    </source>
</evidence>
<dbReference type="GO" id="GO:0016020">
    <property type="term" value="C:membrane"/>
    <property type="evidence" value="ECO:0007669"/>
    <property type="project" value="UniProtKB-SubCell"/>
</dbReference>
<dbReference type="AlphaFoldDB" id="A0A934J8A3"/>
<reference evidence="11" key="1">
    <citation type="submission" date="2020-12" db="EMBL/GenBank/DDBJ databases">
        <authorList>
            <person name="Huq M.A."/>
        </authorList>
    </citation>
    <scope>NUCLEOTIDE SEQUENCE</scope>
    <source>
        <strain evidence="11">MAHUQ-46</strain>
    </source>
</reference>
<evidence type="ECO:0000259" key="10">
    <source>
        <dbReference type="PROSITE" id="PS50901"/>
    </source>
</evidence>
<dbReference type="GO" id="GO:0007059">
    <property type="term" value="P:chromosome segregation"/>
    <property type="evidence" value="ECO:0007669"/>
    <property type="project" value="UniProtKB-KW"/>
</dbReference>
<keyword evidence="4" id="KW-0159">Chromosome partition</keyword>
<accession>A0A934J8A3</accession>
<dbReference type="InterPro" id="IPR041027">
    <property type="entry name" value="FtsK_alpha"/>
</dbReference>
<keyword evidence="12" id="KW-1185">Reference proteome</keyword>
<dbReference type="Gene3D" id="3.40.50.300">
    <property type="entry name" value="P-loop containing nucleotide triphosphate hydrolases"/>
    <property type="match status" value="1"/>
</dbReference>
<dbReference type="Proteomes" id="UP000640274">
    <property type="component" value="Unassembled WGS sequence"/>
</dbReference>
<evidence type="ECO:0000256" key="3">
    <source>
        <dbReference type="ARBA" id="ARBA00022741"/>
    </source>
</evidence>